<comment type="function">
    <text evidence="9 11">Catalyzes the conversion of GTP to 2,5-diamino-6-ribosylamino-4(3H)-pyrimidinone 5'-phosphate (DARP), formate and pyrophosphate.</text>
</comment>
<feature type="binding site" evidence="11">
    <location>
        <position position="200"/>
    </location>
    <ligand>
        <name>GTP</name>
        <dbReference type="ChEBI" id="CHEBI:37565"/>
    </ligand>
</feature>
<dbReference type="FunFam" id="3.40.50.10990:FF:000001">
    <property type="entry name" value="Riboflavin biosynthesis protein RibBA"/>
    <property type="match status" value="1"/>
</dbReference>
<comment type="pathway">
    <text evidence="1 11">Cofactor biosynthesis; riboflavin biosynthesis; 5-amino-6-(D-ribitylamino)uracil from GTP: step 1/4.</text>
</comment>
<dbReference type="CDD" id="cd00641">
    <property type="entry name" value="GTP_cyclohydro2"/>
    <property type="match status" value="1"/>
</dbReference>
<dbReference type="GO" id="GO:0003935">
    <property type="term" value="F:GTP cyclohydrolase II activity"/>
    <property type="evidence" value="ECO:0007669"/>
    <property type="project" value="UniProtKB-UniRule"/>
</dbReference>
<evidence type="ECO:0000256" key="6">
    <source>
        <dbReference type="ARBA" id="ARBA00022801"/>
    </source>
</evidence>
<evidence type="ECO:0000256" key="5">
    <source>
        <dbReference type="ARBA" id="ARBA00022741"/>
    </source>
</evidence>
<keyword evidence="13" id="KW-0456">Lyase</keyword>
<feature type="active site" description="Nucleophile" evidence="11">
    <location>
        <position position="174"/>
    </location>
</feature>
<dbReference type="Proteomes" id="UP000638648">
    <property type="component" value="Unassembled WGS sequence"/>
</dbReference>
<dbReference type="PANTHER" id="PTHR21327:SF18">
    <property type="entry name" value="3,4-DIHYDROXY-2-BUTANONE 4-PHOSPHATE SYNTHASE"/>
    <property type="match status" value="1"/>
</dbReference>
<evidence type="ECO:0000256" key="9">
    <source>
        <dbReference type="ARBA" id="ARBA00043932"/>
    </source>
</evidence>
<dbReference type="EC" id="3.5.4.25" evidence="11"/>
<dbReference type="PANTHER" id="PTHR21327">
    <property type="entry name" value="GTP CYCLOHYDROLASE II-RELATED"/>
    <property type="match status" value="1"/>
</dbReference>
<evidence type="ECO:0000313" key="14">
    <source>
        <dbReference type="Proteomes" id="UP000638648"/>
    </source>
</evidence>
<feature type="active site" description="Proton acceptor" evidence="11">
    <location>
        <position position="172"/>
    </location>
</feature>
<evidence type="ECO:0000256" key="3">
    <source>
        <dbReference type="ARBA" id="ARBA00022619"/>
    </source>
</evidence>
<dbReference type="HAMAP" id="MF_00179">
    <property type="entry name" value="RibA"/>
    <property type="match status" value="1"/>
</dbReference>
<feature type="binding site" evidence="11">
    <location>
        <position position="99"/>
    </location>
    <ligand>
        <name>Zn(2+)</name>
        <dbReference type="ChEBI" id="CHEBI:29105"/>
        <note>catalytic</note>
    </ligand>
</feature>
<feature type="binding site" evidence="11">
    <location>
        <begin position="138"/>
        <end position="140"/>
    </location>
    <ligand>
        <name>GTP</name>
        <dbReference type="ChEBI" id="CHEBI:37565"/>
    </ligand>
</feature>
<keyword evidence="8 11" id="KW-0342">GTP-binding</keyword>
<sequence length="243" mass="25571">MTGTEVGAGSRIGADLGNDAVDVEPGVERVARTRLPTAYGDFTAYGYRSAHGTEQLALVYGDLPGASTGSSESMESTEDTEATEDVEAAEVLVRLHSECLTGDVLGSLRCDCGPQLQLALEEIARAGRGVLVYLRGHEGRGIGLALKLAAYALQDGGHDTVDANLALGLPADARDYADGAAILHDLGVGRVRLLTNNPAKAAALREHGITVAACEPLLVAANPENIRYLRTKRDRFGHLLPTR</sequence>
<dbReference type="InterPro" id="IPR036144">
    <property type="entry name" value="RibA-like_sf"/>
</dbReference>
<dbReference type="GO" id="GO:0009231">
    <property type="term" value="P:riboflavin biosynthetic process"/>
    <property type="evidence" value="ECO:0007669"/>
    <property type="project" value="UniProtKB-UniRule"/>
</dbReference>
<feature type="binding site" evidence="11">
    <location>
        <position position="115"/>
    </location>
    <ligand>
        <name>GTP</name>
        <dbReference type="ChEBI" id="CHEBI:37565"/>
    </ligand>
</feature>
<comment type="catalytic activity">
    <reaction evidence="10 11">
        <text>GTP + 4 H2O = 2,5-diamino-6-hydroxy-4-(5-phosphoribosylamino)-pyrimidine + formate + 2 phosphate + 3 H(+)</text>
        <dbReference type="Rhea" id="RHEA:23704"/>
        <dbReference type="ChEBI" id="CHEBI:15377"/>
        <dbReference type="ChEBI" id="CHEBI:15378"/>
        <dbReference type="ChEBI" id="CHEBI:15740"/>
        <dbReference type="ChEBI" id="CHEBI:37565"/>
        <dbReference type="ChEBI" id="CHEBI:43474"/>
        <dbReference type="ChEBI" id="CHEBI:58614"/>
        <dbReference type="EC" id="3.5.4.25"/>
    </reaction>
</comment>
<evidence type="ECO:0000256" key="8">
    <source>
        <dbReference type="ARBA" id="ARBA00023134"/>
    </source>
</evidence>
<reference evidence="13" key="1">
    <citation type="submission" date="2020-10" db="EMBL/GenBank/DDBJ databases">
        <title>Sequencing the genomes of 1000 actinobacteria strains.</title>
        <authorList>
            <person name="Klenk H.-P."/>
        </authorList>
    </citation>
    <scope>NUCLEOTIDE SEQUENCE</scope>
    <source>
        <strain evidence="13">DSM 45354</strain>
    </source>
</reference>
<evidence type="ECO:0000256" key="2">
    <source>
        <dbReference type="ARBA" id="ARBA00005520"/>
    </source>
</evidence>
<feature type="binding site" evidence="11">
    <location>
        <position position="160"/>
    </location>
    <ligand>
        <name>GTP</name>
        <dbReference type="ChEBI" id="CHEBI:37565"/>
    </ligand>
</feature>
<evidence type="ECO:0000256" key="11">
    <source>
        <dbReference type="HAMAP-Rule" id="MF_00179"/>
    </source>
</evidence>
<organism evidence="13 14">
    <name type="scientific">Actinopolymorpha pittospori</name>
    <dbReference type="NCBI Taxonomy" id="648752"/>
    <lineage>
        <taxon>Bacteria</taxon>
        <taxon>Bacillati</taxon>
        <taxon>Actinomycetota</taxon>
        <taxon>Actinomycetes</taxon>
        <taxon>Propionibacteriales</taxon>
        <taxon>Actinopolymorphaceae</taxon>
        <taxon>Actinopolymorpha</taxon>
    </lineage>
</organism>
<keyword evidence="7 11" id="KW-0862">Zinc</keyword>
<comment type="cofactor">
    <cofactor evidence="11">
        <name>Zn(2+)</name>
        <dbReference type="ChEBI" id="CHEBI:29105"/>
    </cofactor>
    <text evidence="11">Binds 1 zinc ion per subunit.</text>
</comment>
<dbReference type="NCBIfam" id="TIGR00505">
    <property type="entry name" value="ribA"/>
    <property type="match status" value="1"/>
</dbReference>
<dbReference type="InterPro" id="IPR000926">
    <property type="entry name" value="RibA"/>
</dbReference>
<dbReference type="Gene3D" id="3.40.50.10990">
    <property type="entry name" value="GTP cyclohydrolase II"/>
    <property type="match status" value="1"/>
</dbReference>
<dbReference type="RefSeq" id="WP_192750320.1">
    <property type="nucleotide sequence ID" value="NZ_BAABJL010000011.1"/>
</dbReference>
<dbReference type="GO" id="GO:0008270">
    <property type="term" value="F:zinc ion binding"/>
    <property type="evidence" value="ECO:0007669"/>
    <property type="project" value="UniProtKB-UniRule"/>
</dbReference>
<keyword evidence="4 11" id="KW-0479">Metal-binding</keyword>
<feature type="binding site" evidence="11">
    <location>
        <position position="112"/>
    </location>
    <ligand>
        <name>Zn(2+)</name>
        <dbReference type="ChEBI" id="CHEBI:29105"/>
        <note>catalytic</note>
    </ligand>
</feature>
<dbReference type="Pfam" id="PF00925">
    <property type="entry name" value="GTP_cyclohydro2"/>
    <property type="match status" value="1"/>
</dbReference>
<accession>A0A927MSL2</accession>
<evidence type="ECO:0000256" key="7">
    <source>
        <dbReference type="ARBA" id="ARBA00022833"/>
    </source>
</evidence>
<comment type="similarity">
    <text evidence="11">Belongs to the GTP cyclohydrolase II family.</text>
</comment>
<dbReference type="AlphaFoldDB" id="A0A927MSL2"/>
<evidence type="ECO:0000259" key="12">
    <source>
        <dbReference type="Pfam" id="PF00925"/>
    </source>
</evidence>
<dbReference type="GO" id="GO:0016829">
    <property type="term" value="F:lyase activity"/>
    <property type="evidence" value="ECO:0007669"/>
    <property type="project" value="UniProtKB-KW"/>
</dbReference>
<dbReference type="InterPro" id="IPR032677">
    <property type="entry name" value="GTP_cyclohydro_II"/>
</dbReference>
<gene>
    <name evidence="11" type="primary">ribA</name>
    <name evidence="13" type="ORF">HEB94_002988</name>
</gene>
<dbReference type="SUPFAM" id="SSF142695">
    <property type="entry name" value="RibA-like"/>
    <property type="match status" value="1"/>
</dbReference>
<keyword evidence="6 11" id="KW-0378">Hydrolase</keyword>
<keyword evidence="14" id="KW-1185">Reference proteome</keyword>
<evidence type="ECO:0000256" key="1">
    <source>
        <dbReference type="ARBA" id="ARBA00004853"/>
    </source>
</evidence>
<protein>
    <recommendedName>
        <fullName evidence="11">GTP cyclohydrolase-2</fullName>
        <ecNumber evidence="11">3.5.4.25</ecNumber>
    </recommendedName>
    <alternativeName>
        <fullName evidence="11">GTP cyclohydrolase II</fullName>
    </alternativeName>
</protein>
<evidence type="ECO:0000256" key="10">
    <source>
        <dbReference type="ARBA" id="ARBA00049295"/>
    </source>
</evidence>
<dbReference type="GO" id="GO:0005829">
    <property type="term" value="C:cytosol"/>
    <property type="evidence" value="ECO:0007669"/>
    <property type="project" value="TreeGrafter"/>
</dbReference>
<comment type="similarity">
    <text evidence="2">In the N-terminal section; belongs to the DHBP synthase family.</text>
</comment>
<evidence type="ECO:0000256" key="4">
    <source>
        <dbReference type="ARBA" id="ARBA00022723"/>
    </source>
</evidence>
<feature type="binding site" evidence="11">
    <location>
        <begin position="94"/>
        <end position="98"/>
    </location>
    <ligand>
        <name>GTP</name>
        <dbReference type="ChEBI" id="CHEBI:37565"/>
    </ligand>
</feature>
<proteinExistence type="inferred from homology"/>
<feature type="binding site" evidence="11">
    <location>
        <position position="195"/>
    </location>
    <ligand>
        <name>GTP</name>
        <dbReference type="ChEBI" id="CHEBI:37565"/>
    </ligand>
</feature>
<keyword evidence="5 11" id="KW-0547">Nucleotide-binding</keyword>
<dbReference type="GO" id="GO:0005525">
    <property type="term" value="F:GTP binding"/>
    <property type="evidence" value="ECO:0007669"/>
    <property type="project" value="UniProtKB-KW"/>
</dbReference>
<feature type="domain" description="GTP cyclohydrolase II" evidence="12">
    <location>
        <begin position="28"/>
        <end position="212"/>
    </location>
</feature>
<keyword evidence="3 11" id="KW-0686">Riboflavin biosynthesis</keyword>
<dbReference type="EMBL" id="JADBEM010000001">
    <property type="protein sequence ID" value="MBE1606140.1"/>
    <property type="molecule type" value="Genomic_DNA"/>
</dbReference>
<evidence type="ECO:0000313" key="13">
    <source>
        <dbReference type="EMBL" id="MBE1606140.1"/>
    </source>
</evidence>
<comment type="caution">
    <text evidence="13">The sequence shown here is derived from an EMBL/GenBank/DDBJ whole genome shotgun (WGS) entry which is preliminary data.</text>
</comment>
<feature type="binding site" evidence="11">
    <location>
        <position position="110"/>
    </location>
    <ligand>
        <name>Zn(2+)</name>
        <dbReference type="ChEBI" id="CHEBI:29105"/>
        <note>catalytic</note>
    </ligand>
</feature>
<name>A0A927MSL2_9ACTN</name>
<dbReference type="NCBIfam" id="NF001591">
    <property type="entry name" value="PRK00393.1"/>
    <property type="match status" value="1"/>
</dbReference>